<comment type="caution">
    <text evidence="1">The sequence shown here is derived from an EMBL/GenBank/DDBJ whole genome shotgun (WGS) entry which is preliminary data.</text>
</comment>
<keyword evidence="2" id="KW-1185">Reference proteome</keyword>
<evidence type="ECO:0000313" key="1">
    <source>
        <dbReference type="EMBL" id="GGT83800.1"/>
    </source>
</evidence>
<proteinExistence type="predicted"/>
<dbReference type="EMBL" id="BMTZ01000059">
    <property type="protein sequence ID" value="GGT83800.1"/>
    <property type="molecule type" value="Genomic_DNA"/>
</dbReference>
<organism evidence="1 2">
    <name type="scientific">Streptomyces variabilis</name>
    <dbReference type="NCBI Taxonomy" id="67372"/>
    <lineage>
        <taxon>Bacteria</taxon>
        <taxon>Bacillati</taxon>
        <taxon>Actinomycetota</taxon>
        <taxon>Actinomycetes</taxon>
        <taxon>Kitasatosporales</taxon>
        <taxon>Streptomycetaceae</taxon>
        <taxon>Streptomyces</taxon>
        <taxon>Streptomyces griseoincarnatus group</taxon>
    </lineage>
</organism>
<gene>
    <name evidence="1" type="ORF">GCM10010287_66970</name>
</gene>
<sequence>MNLLREGISGERVSNTWAICPALWDKPWKRGLIPDTDPLGHPSGSKAPAVQDEPAAYQLVGEVMAHQGDDG</sequence>
<reference evidence="2" key="1">
    <citation type="journal article" date="2019" name="Int. J. Syst. Evol. Microbiol.">
        <title>The Global Catalogue of Microorganisms (GCM) 10K type strain sequencing project: providing services to taxonomists for standard genome sequencing and annotation.</title>
        <authorList>
            <consortium name="The Broad Institute Genomics Platform"/>
            <consortium name="The Broad Institute Genome Sequencing Center for Infectious Disease"/>
            <person name="Wu L."/>
            <person name="Ma J."/>
        </authorList>
    </citation>
    <scope>NUCLEOTIDE SEQUENCE [LARGE SCALE GENOMIC DNA]</scope>
    <source>
        <strain evidence="2">JCM 4422</strain>
    </source>
</reference>
<dbReference type="Proteomes" id="UP000629911">
    <property type="component" value="Unassembled WGS sequence"/>
</dbReference>
<name>A0ABQ2U9I6_9ACTN</name>
<accession>A0ABQ2U9I6</accession>
<protein>
    <submittedName>
        <fullName evidence="1">Uncharacterized protein</fullName>
    </submittedName>
</protein>
<evidence type="ECO:0000313" key="2">
    <source>
        <dbReference type="Proteomes" id="UP000629911"/>
    </source>
</evidence>